<dbReference type="InterPro" id="IPR001451">
    <property type="entry name" value="Hexapep"/>
</dbReference>
<reference evidence="1" key="1">
    <citation type="submission" date="2018-06" db="EMBL/GenBank/DDBJ databases">
        <title>Genetic diversity of the Aeromonas Hydrophila O antigens and development of a suspension array for serotype detection.</title>
        <authorList>
            <person name="Cao H."/>
            <person name="Liu B."/>
        </authorList>
    </citation>
    <scope>NUCLEOTIDE SEQUENCE</scope>
    <source>
        <strain evidence="1">G5388</strain>
    </source>
</reference>
<dbReference type="CDD" id="cd04647">
    <property type="entry name" value="LbH_MAT_like"/>
    <property type="match status" value="1"/>
</dbReference>
<dbReference type="PANTHER" id="PTHR23416">
    <property type="entry name" value="SIALIC ACID SYNTHASE-RELATED"/>
    <property type="match status" value="1"/>
</dbReference>
<evidence type="ECO:0000313" key="1">
    <source>
        <dbReference type="EMBL" id="AXL05094.1"/>
    </source>
</evidence>
<keyword evidence="1" id="KW-0808">Transferase</keyword>
<dbReference type="AlphaFoldDB" id="A0A346ACY2"/>
<dbReference type="Pfam" id="PF00132">
    <property type="entry name" value="Hexapep"/>
    <property type="match status" value="1"/>
</dbReference>
<dbReference type="InterPro" id="IPR051159">
    <property type="entry name" value="Hexapeptide_acetyltransf"/>
</dbReference>
<protein>
    <submittedName>
        <fullName evidence="1">Putative acetyltransferase</fullName>
    </submittedName>
</protein>
<dbReference type="PANTHER" id="PTHR23416:SF78">
    <property type="entry name" value="LIPOPOLYSACCHARIDE BIOSYNTHESIS O-ACETYL TRANSFERASE WBBJ-RELATED"/>
    <property type="match status" value="1"/>
</dbReference>
<name>A0A346ACY2_AERHY</name>
<dbReference type="GO" id="GO:0016740">
    <property type="term" value="F:transferase activity"/>
    <property type="evidence" value="ECO:0007669"/>
    <property type="project" value="UniProtKB-KW"/>
</dbReference>
<proteinExistence type="predicted"/>
<dbReference type="EMBL" id="MH449684">
    <property type="protein sequence ID" value="AXL05094.1"/>
    <property type="molecule type" value="Genomic_DNA"/>
</dbReference>
<accession>A0A346ACY2</accession>
<sequence>MRTLFKKIENKLLKSLFSANRYACYQGVKLGRNCKLNKKVHFGSEPYLVSIGDNFYCSVNVFFITHDGSVNVFRNLHPDCFNVDYIKPISVGDNVFLGCNTTILPGAEIGSNVIIGAGSVVRGCLESNSVYAGVPAKKIMSLESYYQKKQSDFLYTHNLNKHDKKAFLERYFNVPK</sequence>
<gene>
    <name evidence="1" type="primary">wbxF</name>
</gene>
<dbReference type="SUPFAM" id="SSF51161">
    <property type="entry name" value="Trimeric LpxA-like enzymes"/>
    <property type="match status" value="1"/>
</dbReference>
<dbReference type="InterPro" id="IPR011004">
    <property type="entry name" value="Trimer_LpxA-like_sf"/>
</dbReference>
<organism evidence="1">
    <name type="scientific">Aeromonas hydrophila</name>
    <dbReference type="NCBI Taxonomy" id="644"/>
    <lineage>
        <taxon>Bacteria</taxon>
        <taxon>Pseudomonadati</taxon>
        <taxon>Pseudomonadota</taxon>
        <taxon>Gammaproteobacteria</taxon>
        <taxon>Aeromonadales</taxon>
        <taxon>Aeromonadaceae</taxon>
        <taxon>Aeromonas</taxon>
    </lineage>
</organism>
<dbReference type="Gene3D" id="2.160.10.10">
    <property type="entry name" value="Hexapeptide repeat proteins"/>
    <property type="match status" value="1"/>
</dbReference>